<keyword evidence="1" id="KW-0732">Signal</keyword>
<accession>A0AAD6PRL1</accession>
<evidence type="ECO:0000313" key="3">
    <source>
        <dbReference type="Proteomes" id="UP001164929"/>
    </source>
</evidence>
<dbReference type="EMBL" id="JAQIZT010000018">
    <property type="protein sequence ID" value="KAJ6958555.1"/>
    <property type="molecule type" value="Genomic_DNA"/>
</dbReference>
<sequence>MSHSFCWETRALCFWRCMMAMAKINLFVSYGSNGSCCNVS</sequence>
<reference evidence="2 3" key="1">
    <citation type="journal article" date="2023" name="Mol. Ecol. Resour.">
        <title>Chromosome-level genome assembly of a triploid poplar Populus alba 'Berolinensis'.</title>
        <authorList>
            <person name="Chen S."/>
            <person name="Yu Y."/>
            <person name="Wang X."/>
            <person name="Wang S."/>
            <person name="Zhang T."/>
            <person name="Zhou Y."/>
            <person name="He R."/>
            <person name="Meng N."/>
            <person name="Wang Y."/>
            <person name="Liu W."/>
            <person name="Liu Z."/>
            <person name="Liu J."/>
            <person name="Guo Q."/>
            <person name="Huang H."/>
            <person name="Sederoff R.R."/>
            <person name="Wang G."/>
            <person name="Qu G."/>
            <person name="Chen S."/>
        </authorList>
    </citation>
    <scope>NUCLEOTIDE SEQUENCE [LARGE SCALE GENOMIC DNA]</scope>
    <source>
        <strain evidence="2">SC-2020</strain>
    </source>
</reference>
<feature type="chain" id="PRO_5042281624" evidence="1">
    <location>
        <begin position="23"/>
        <end position="40"/>
    </location>
</feature>
<name>A0AAD6PRL1_9ROSI</name>
<gene>
    <name evidence="2" type="ORF">NC653_040266</name>
</gene>
<dbReference type="Proteomes" id="UP001164929">
    <property type="component" value="Chromosome 18"/>
</dbReference>
<keyword evidence="3" id="KW-1185">Reference proteome</keyword>
<proteinExistence type="predicted"/>
<evidence type="ECO:0000313" key="2">
    <source>
        <dbReference type="EMBL" id="KAJ6958555.1"/>
    </source>
</evidence>
<protein>
    <submittedName>
        <fullName evidence="2">Uncharacterized protein</fullName>
    </submittedName>
</protein>
<feature type="signal peptide" evidence="1">
    <location>
        <begin position="1"/>
        <end position="22"/>
    </location>
</feature>
<evidence type="ECO:0000256" key="1">
    <source>
        <dbReference type="SAM" id="SignalP"/>
    </source>
</evidence>
<organism evidence="2 3">
    <name type="scientific">Populus alba x Populus x berolinensis</name>
    <dbReference type="NCBI Taxonomy" id="444605"/>
    <lineage>
        <taxon>Eukaryota</taxon>
        <taxon>Viridiplantae</taxon>
        <taxon>Streptophyta</taxon>
        <taxon>Embryophyta</taxon>
        <taxon>Tracheophyta</taxon>
        <taxon>Spermatophyta</taxon>
        <taxon>Magnoliopsida</taxon>
        <taxon>eudicotyledons</taxon>
        <taxon>Gunneridae</taxon>
        <taxon>Pentapetalae</taxon>
        <taxon>rosids</taxon>
        <taxon>fabids</taxon>
        <taxon>Malpighiales</taxon>
        <taxon>Salicaceae</taxon>
        <taxon>Saliceae</taxon>
        <taxon>Populus</taxon>
    </lineage>
</organism>
<dbReference type="AlphaFoldDB" id="A0AAD6PRL1"/>
<comment type="caution">
    <text evidence="2">The sequence shown here is derived from an EMBL/GenBank/DDBJ whole genome shotgun (WGS) entry which is preliminary data.</text>
</comment>